<dbReference type="STRING" id="706587.Desti_2140"/>
<evidence type="ECO:0000259" key="7">
    <source>
        <dbReference type="PROSITE" id="PS51379"/>
    </source>
</evidence>
<dbReference type="PANTHER" id="PTHR30352:SF4">
    <property type="entry name" value="PYRUVATE FORMATE-LYASE 2-ACTIVATING ENZYME"/>
    <property type="match status" value="1"/>
</dbReference>
<dbReference type="GO" id="GO:0046405">
    <property type="term" value="F:glycerol dehydratase activity"/>
    <property type="evidence" value="ECO:0007669"/>
    <property type="project" value="UniProtKB-EC"/>
</dbReference>
<comment type="cofactor">
    <cofactor evidence="1">
        <name>[4Fe-4S] cluster</name>
        <dbReference type="ChEBI" id="CHEBI:49883"/>
    </cofactor>
</comment>
<dbReference type="PATRIC" id="fig|706587.4.peg.2462"/>
<dbReference type="SFLD" id="SFLDG01118">
    <property type="entry name" value="activating_enzymes__group_2"/>
    <property type="match status" value="1"/>
</dbReference>
<dbReference type="InterPro" id="IPR007197">
    <property type="entry name" value="rSAM"/>
</dbReference>
<dbReference type="AlphaFoldDB" id="I4C5J7"/>
<dbReference type="Gene3D" id="3.20.20.70">
    <property type="entry name" value="Aldolase class I"/>
    <property type="match status" value="1"/>
</dbReference>
<dbReference type="PIRSF" id="PIRSF000371">
    <property type="entry name" value="PFL_act_enz"/>
    <property type="match status" value="1"/>
</dbReference>
<dbReference type="RefSeq" id="WP_014809981.1">
    <property type="nucleotide sequence ID" value="NC_018025.1"/>
</dbReference>
<dbReference type="eggNOG" id="COG1180">
    <property type="taxonomic scope" value="Bacteria"/>
</dbReference>
<feature type="domain" description="4Fe-4S ferredoxin-type" evidence="7">
    <location>
        <begin position="78"/>
        <end position="107"/>
    </location>
</feature>
<dbReference type="InterPro" id="IPR012839">
    <property type="entry name" value="Organic_radical_activase"/>
</dbReference>
<keyword evidence="5" id="KW-0408">Iron</keyword>
<dbReference type="GO" id="GO:0051539">
    <property type="term" value="F:4 iron, 4 sulfur cluster binding"/>
    <property type="evidence" value="ECO:0007669"/>
    <property type="project" value="UniProtKB-KW"/>
</dbReference>
<dbReference type="InterPro" id="IPR006638">
    <property type="entry name" value="Elp3/MiaA/NifB-like_rSAM"/>
</dbReference>
<evidence type="ECO:0000256" key="1">
    <source>
        <dbReference type="ARBA" id="ARBA00001966"/>
    </source>
</evidence>
<evidence type="ECO:0000313" key="10">
    <source>
        <dbReference type="Proteomes" id="UP000006055"/>
    </source>
</evidence>
<feature type="domain" description="Radical SAM core" evidence="8">
    <location>
        <begin position="17"/>
        <end position="299"/>
    </location>
</feature>
<dbReference type="KEGG" id="dti:Desti_2140"/>
<dbReference type="SFLD" id="SFLDG01066">
    <property type="entry name" value="organic_radical-activating_enz"/>
    <property type="match status" value="1"/>
</dbReference>
<dbReference type="HOGENOM" id="CLU_058969_0_0_7"/>
<dbReference type="EMBL" id="CP003360">
    <property type="protein sequence ID" value="AFM24838.1"/>
    <property type="molecule type" value="Genomic_DNA"/>
</dbReference>
<organism evidence="9 10">
    <name type="scientific">Desulfomonile tiedjei (strain ATCC 49306 / DSM 6799 / DCB-1)</name>
    <dbReference type="NCBI Taxonomy" id="706587"/>
    <lineage>
        <taxon>Bacteria</taxon>
        <taxon>Pseudomonadati</taxon>
        <taxon>Thermodesulfobacteriota</taxon>
        <taxon>Desulfomonilia</taxon>
        <taxon>Desulfomonilales</taxon>
        <taxon>Desulfomonilaceae</taxon>
        <taxon>Desulfomonile</taxon>
    </lineage>
</organism>
<dbReference type="GO" id="GO:0046872">
    <property type="term" value="F:metal ion binding"/>
    <property type="evidence" value="ECO:0007669"/>
    <property type="project" value="UniProtKB-KW"/>
</dbReference>
<dbReference type="Pfam" id="PF04055">
    <property type="entry name" value="Radical_SAM"/>
    <property type="match status" value="1"/>
</dbReference>
<dbReference type="InterPro" id="IPR017896">
    <property type="entry name" value="4Fe4S_Fe-S-bd"/>
</dbReference>
<sequence>MEPLRGLIFGIERFALHDGPGIRTLVFMKGCPLRCLWCSSPQTQEPHAQITYDYSACRKCGACAASCPTQALTFSPDSGVRADFTLCDRCDKCLTVCPGNALQLMGRWLSTEDLFREVTRDSAFFRRSKGGITVGGGEPTFQPRFVSEFMRRCKDSNIHTAMETCGYCPWESLDNILEHTDTVFMDIKHMDDRVHRRLTGVSNRSIRENARKVAQKRPLIVRIPVVPGLNDSEENVRATAKFAAQLGKNLLRIELLPYHKLGLGNYERLGKNYQLTEVEPPSDERMELLRSATEGCGIQVRVAGRGL</sequence>
<keyword evidence="4" id="KW-0479">Metal-binding</keyword>
<dbReference type="PROSITE" id="PS51379">
    <property type="entry name" value="4FE4S_FER_2"/>
    <property type="match status" value="2"/>
</dbReference>
<dbReference type="PANTHER" id="PTHR30352">
    <property type="entry name" value="PYRUVATE FORMATE-LYASE-ACTIVATING ENZYME"/>
    <property type="match status" value="1"/>
</dbReference>
<dbReference type="NCBIfam" id="TIGR02494">
    <property type="entry name" value="PFLE_PFLC"/>
    <property type="match status" value="1"/>
</dbReference>
<evidence type="ECO:0000256" key="2">
    <source>
        <dbReference type="ARBA" id="ARBA00022485"/>
    </source>
</evidence>
<keyword evidence="9" id="KW-0456">Lyase</keyword>
<name>I4C5J7_DESTA</name>
<accession>I4C5J7</accession>
<dbReference type="SUPFAM" id="SSF54862">
    <property type="entry name" value="4Fe-4S ferredoxins"/>
    <property type="match status" value="1"/>
</dbReference>
<protein>
    <submittedName>
        <fullName evidence="9">Glycyl-radical enzyme activator family protein</fullName>
        <ecNumber evidence="9">4.2.1.30</ecNumber>
    </submittedName>
</protein>
<dbReference type="PROSITE" id="PS00198">
    <property type="entry name" value="4FE4S_FER_1"/>
    <property type="match status" value="2"/>
</dbReference>
<dbReference type="Gene3D" id="3.30.70.20">
    <property type="match status" value="1"/>
</dbReference>
<evidence type="ECO:0000256" key="3">
    <source>
        <dbReference type="ARBA" id="ARBA00022691"/>
    </source>
</evidence>
<evidence type="ECO:0000256" key="6">
    <source>
        <dbReference type="ARBA" id="ARBA00023014"/>
    </source>
</evidence>
<dbReference type="InterPro" id="IPR040074">
    <property type="entry name" value="BssD/PflA/YjjW"/>
</dbReference>
<dbReference type="InterPro" id="IPR034457">
    <property type="entry name" value="Organic_radical-activating"/>
</dbReference>
<dbReference type="InterPro" id="IPR017900">
    <property type="entry name" value="4Fe4S_Fe_S_CS"/>
</dbReference>
<dbReference type="SMART" id="SM00729">
    <property type="entry name" value="Elp3"/>
    <property type="match status" value="1"/>
</dbReference>
<keyword evidence="2" id="KW-0004">4Fe-4S</keyword>
<evidence type="ECO:0000256" key="4">
    <source>
        <dbReference type="ARBA" id="ARBA00022723"/>
    </source>
</evidence>
<proteinExistence type="predicted"/>
<dbReference type="GO" id="GO:0016491">
    <property type="term" value="F:oxidoreductase activity"/>
    <property type="evidence" value="ECO:0007669"/>
    <property type="project" value="InterPro"/>
</dbReference>
<evidence type="ECO:0000256" key="5">
    <source>
        <dbReference type="ARBA" id="ARBA00023004"/>
    </source>
</evidence>
<feature type="domain" description="4Fe-4S ferredoxin-type" evidence="7">
    <location>
        <begin position="48"/>
        <end position="77"/>
    </location>
</feature>
<keyword evidence="6" id="KW-0411">Iron-sulfur</keyword>
<keyword evidence="10" id="KW-1185">Reference proteome</keyword>
<evidence type="ECO:0000313" key="9">
    <source>
        <dbReference type="EMBL" id="AFM24838.1"/>
    </source>
</evidence>
<keyword evidence="3" id="KW-0949">S-adenosyl-L-methionine</keyword>
<dbReference type="Proteomes" id="UP000006055">
    <property type="component" value="Chromosome"/>
</dbReference>
<dbReference type="EC" id="4.2.1.30" evidence="9"/>
<dbReference type="SFLD" id="SFLDS00029">
    <property type="entry name" value="Radical_SAM"/>
    <property type="match status" value="1"/>
</dbReference>
<evidence type="ECO:0000259" key="8">
    <source>
        <dbReference type="PROSITE" id="PS51918"/>
    </source>
</evidence>
<dbReference type="Pfam" id="PF00037">
    <property type="entry name" value="Fer4"/>
    <property type="match status" value="1"/>
</dbReference>
<reference evidence="10" key="1">
    <citation type="submission" date="2012-06" db="EMBL/GenBank/DDBJ databases">
        <title>Complete sequence of chromosome of Desulfomonile tiedjei DSM 6799.</title>
        <authorList>
            <person name="Lucas S."/>
            <person name="Copeland A."/>
            <person name="Lapidus A."/>
            <person name="Glavina del Rio T."/>
            <person name="Dalin E."/>
            <person name="Tice H."/>
            <person name="Bruce D."/>
            <person name="Goodwin L."/>
            <person name="Pitluck S."/>
            <person name="Peters L."/>
            <person name="Ovchinnikova G."/>
            <person name="Zeytun A."/>
            <person name="Lu M."/>
            <person name="Kyrpides N."/>
            <person name="Mavromatis K."/>
            <person name="Ivanova N."/>
            <person name="Brettin T."/>
            <person name="Detter J.C."/>
            <person name="Han C."/>
            <person name="Larimer F."/>
            <person name="Land M."/>
            <person name="Hauser L."/>
            <person name="Markowitz V."/>
            <person name="Cheng J.-F."/>
            <person name="Hugenholtz P."/>
            <person name="Woyke T."/>
            <person name="Wu D."/>
            <person name="Spring S."/>
            <person name="Schroeder M."/>
            <person name="Brambilla E."/>
            <person name="Klenk H.-P."/>
            <person name="Eisen J.A."/>
        </authorList>
    </citation>
    <scope>NUCLEOTIDE SEQUENCE [LARGE SCALE GENOMIC DNA]</scope>
    <source>
        <strain evidence="10">ATCC 49306 / DSM 6799 / DCB-1</strain>
    </source>
</reference>
<dbReference type="InterPro" id="IPR013785">
    <property type="entry name" value="Aldolase_TIM"/>
</dbReference>
<dbReference type="PROSITE" id="PS51918">
    <property type="entry name" value="RADICAL_SAM"/>
    <property type="match status" value="1"/>
</dbReference>
<dbReference type="OrthoDB" id="9782387at2"/>
<gene>
    <name evidence="9" type="ordered locus">Desti_2140</name>
</gene>